<dbReference type="SMART" id="SM00497">
    <property type="entry name" value="IENR1"/>
    <property type="match status" value="1"/>
</dbReference>
<dbReference type="InterPro" id="IPR003611">
    <property type="entry name" value="NUMOD3"/>
</dbReference>
<sequence length="265" mass="30793">MNSNEYFGFVYMTTNKINGKKYIGMHKGKDSDSYLGSGKLIKQAIEKNGKENFTREILAYAYSYEELGLLEIEFIKKYDAVNSTEFYNIHAGGYGGELRDGWNEERWEEYRNLLSELLSGENHPLYGKNHSNETKEKISQRQLEHWANISEEDRKEFSRIMSEAVSGEKNPNYGNKWSEEKKKQLSELRIKNGKSKGELNGMYGKKGENAITGKKVYMYDENNKLLKTFNTVGLALEFLNLKGHSQLNKAIKDKTLYKSYYWVKK</sequence>
<keyword evidence="3" id="KW-0540">Nuclease</keyword>
<evidence type="ECO:0000256" key="4">
    <source>
        <dbReference type="ARBA" id="ARBA00022759"/>
    </source>
</evidence>
<evidence type="ECO:0000256" key="1">
    <source>
        <dbReference type="ARBA" id="ARBA00001946"/>
    </source>
</evidence>
<proteinExistence type="predicted"/>
<dbReference type="SMART" id="SM00465">
    <property type="entry name" value="GIYc"/>
    <property type="match status" value="1"/>
</dbReference>
<dbReference type="GO" id="GO:0003677">
    <property type="term" value="F:DNA binding"/>
    <property type="evidence" value="ECO:0007669"/>
    <property type="project" value="InterPro"/>
</dbReference>
<feature type="domain" description="GIY-YIG" evidence="7">
    <location>
        <begin position="6"/>
        <end position="89"/>
    </location>
</feature>
<evidence type="ECO:0000256" key="3">
    <source>
        <dbReference type="ARBA" id="ARBA00022722"/>
    </source>
</evidence>
<dbReference type="InterPro" id="IPR003647">
    <property type="entry name" value="Intron_nuc_1_rpt"/>
</dbReference>
<gene>
    <name evidence="8" type="primary">330</name>
    <name evidence="8" type="ORF">G_330</name>
</gene>
<accession>G3MA71</accession>
<dbReference type="NCBIfam" id="TIGR01453">
    <property type="entry name" value="grpIintron_endo"/>
    <property type="match status" value="1"/>
</dbReference>
<dbReference type="GO" id="GO:0004519">
    <property type="term" value="F:endonuclease activity"/>
    <property type="evidence" value="ECO:0007669"/>
    <property type="project" value="UniProtKB-KW"/>
</dbReference>
<evidence type="ECO:0000256" key="2">
    <source>
        <dbReference type="ARBA" id="ARBA00010045"/>
    </source>
</evidence>
<evidence type="ECO:0000256" key="6">
    <source>
        <dbReference type="ARBA" id="ARBA00022842"/>
    </source>
</evidence>
<dbReference type="GO" id="GO:0016787">
    <property type="term" value="F:hydrolase activity"/>
    <property type="evidence" value="ECO:0007669"/>
    <property type="project" value="UniProtKB-KW"/>
</dbReference>
<reference evidence="8 9" key="1">
    <citation type="submission" date="2011-09" db="EMBL/GenBank/DDBJ databases">
        <authorList>
            <person name="Pope W.H."/>
            <person name="Pedulla M.L."/>
            <person name="Ford M.E."/>
            <person name="Peebles C.L."/>
            <person name="Hatfull G.H."/>
            <person name="Hendrix R.W."/>
        </authorList>
    </citation>
    <scope>NUCLEOTIDE SEQUENCE [LARGE SCALE GENOMIC DNA]</scope>
    <source>
        <strain evidence="8">G</strain>
    </source>
</reference>
<dbReference type="SMART" id="SM00496">
    <property type="entry name" value="IENR2"/>
    <property type="match status" value="2"/>
</dbReference>
<keyword evidence="9" id="KW-1185">Reference proteome</keyword>
<organism evidence="8 9">
    <name type="scientific">Bacillus phage G</name>
    <dbReference type="NCBI Taxonomy" id="2884420"/>
    <lineage>
        <taxon>Viruses</taxon>
        <taxon>Duplodnaviria</taxon>
        <taxon>Heunggongvirae</taxon>
        <taxon>Uroviricota</taxon>
        <taxon>Caudoviricetes</taxon>
        <taxon>Donellivirus</taxon>
        <taxon>Donellivirus gee</taxon>
    </lineage>
</organism>
<comment type="cofactor">
    <cofactor evidence="1">
        <name>Mg(2+)</name>
        <dbReference type="ChEBI" id="CHEBI:18420"/>
    </cofactor>
</comment>
<dbReference type="SUPFAM" id="SSF82771">
    <property type="entry name" value="GIY-YIG endonuclease"/>
    <property type="match status" value="1"/>
</dbReference>
<keyword evidence="4" id="KW-0255">Endonuclease</keyword>
<dbReference type="RefSeq" id="YP_009015633.1">
    <property type="nucleotide sequence ID" value="NC_023719.1"/>
</dbReference>
<keyword evidence="6" id="KW-0460">Magnesium</keyword>
<dbReference type="Pfam" id="PF07460">
    <property type="entry name" value="NUMOD3"/>
    <property type="match status" value="2"/>
</dbReference>
<dbReference type="GeneID" id="18563545"/>
<dbReference type="KEGG" id="vg:18563545"/>
<dbReference type="PROSITE" id="PS50164">
    <property type="entry name" value="GIY_YIG"/>
    <property type="match status" value="1"/>
</dbReference>
<dbReference type="InterPro" id="IPR035901">
    <property type="entry name" value="GIY-YIG_endonuc_sf"/>
</dbReference>
<dbReference type="InterPro" id="IPR006350">
    <property type="entry name" value="Intron_endoG1"/>
</dbReference>
<comment type="similarity">
    <text evidence="2">To endonucleases of group I introns of fungi and phage.</text>
</comment>
<evidence type="ECO:0000313" key="8">
    <source>
        <dbReference type="EMBL" id="AEO93589.1"/>
    </source>
</evidence>
<dbReference type="InterPro" id="IPR000305">
    <property type="entry name" value="GIY-YIG_endonuc"/>
</dbReference>
<evidence type="ECO:0000256" key="5">
    <source>
        <dbReference type="ARBA" id="ARBA00022801"/>
    </source>
</evidence>
<evidence type="ECO:0000259" key="7">
    <source>
        <dbReference type="PROSITE" id="PS50164"/>
    </source>
</evidence>
<evidence type="ECO:0000313" key="9">
    <source>
        <dbReference type="Proteomes" id="UP000009273"/>
    </source>
</evidence>
<dbReference type="Proteomes" id="UP000009273">
    <property type="component" value="Segment"/>
</dbReference>
<dbReference type="OrthoDB" id="19714at10239"/>
<name>G3MA71_9CAUD</name>
<protein>
    <submittedName>
        <fullName evidence="8">Gp330</fullName>
    </submittedName>
</protein>
<dbReference type="SUPFAM" id="SSF64496">
    <property type="entry name" value="DNA-binding domain of intron-encoded endonucleases"/>
    <property type="match status" value="2"/>
</dbReference>
<dbReference type="CDD" id="cd10444">
    <property type="entry name" value="GIY-YIG_SegABCDEFG"/>
    <property type="match status" value="1"/>
</dbReference>
<keyword evidence="5" id="KW-0378">Hydrolase</keyword>
<dbReference type="EMBL" id="JN638751">
    <property type="protein sequence ID" value="AEO93589.1"/>
    <property type="molecule type" value="Genomic_DNA"/>
</dbReference>
<dbReference type="Gene3D" id="3.40.1440.10">
    <property type="entry name" value="GIY-YIG endonuclease"/>
    <property type="match status" value="1"/>
</dbReference>